<organism evidence="6 7">
    <name type="scientific">Pandoraea anapnoica</name>
    <dbReference type="NCBI Taxonomy" id="2508301"/>
    <lineage>
        <taxon>Bacteria</taxon>
        <taxon>Pseudomonadati</taxon>
        <taxon>Pseudomonadota</taxon>
        <taxon>Betaproteobacteria</taxon>
        <taxon>Burkholderiales</taxon>
        <taxon>Burkholderiaceae</taxon>
        <taxon>Pandoraea</taxon>
    </lineage>
</organism>
<dbReference type="PANTHER" id="PTHR12544:SF29">
    <property type="entry name" value="GLUTAMINASE"/>
    <property type="match status" value="1"/>
</dbReference>
<dbReference type="AlphaFoldDB" id="A0A5E5A3D3"/>
<dbReference type="PANTHER" id="PTHR12544">
    <property type="entry name" value="GLUTAMINASE"/>
    <property type="match status" value="1"/>
</dbReference>
<dbReference type="Proteomes" id="UP000383122">
    <property type="component" value="Unassembled WGS sequence"/>
</dbReference>
<proteinExistence type="inferred from homology"/>
<sequence length="581" mass="63076">MTAGTHGDLAAKRSSERNRVIEQVETRYLRVHESRRIMKILSFVPRISVDDVASVHPQPCLADAAGRVMAADVLHIRNVSEGAREGISRSTVYETSYVVDSALLNEVIRSRASPVGKGCPVQGIPGTNPRSEKRAISVMDTRTGTIVSVGDMHHRFSQQSMSKPVAMALAIQLMGGQPERYGRYIGMQASALPYNDATLATDGRPFNSSVNIGALATWMLIQIHTPPGSDPFDGFLEMMKSLTRNPGLSVNEAMAIGEFNFCPPDRTMSRNRELLATLDASGFMDDDSLTIYAMRKHGKAVVDANSTRAGGLTPEFALSCRRALSEDAFLSYCRACAVMVNTEDMAHVAGVFRSGGMQVAAEDGTRRQVLPASIADYVRYSNDISGSYEESGTQFRKNAFGGKTGVDGGIFGSLYRHANLVVATHHADLNPAGNSGEGQKWIGTLNKLNLVLPSARRATLGMARGLMRARPIAGQLPSRALGPSPREMDATLQSEMTSETRRALTNAMPVIDGVRRDFYAKAADVRKAKDVAVDGTHVLLARDIHGRMKRYYHMSQDRHALEKIVVVDETSGSVSTARDEG</sequence>
<gene>
    <name evidence="6" type="primary">glsA2</name>
    <name evidence="6" type="ORF">PAN31117_02857</name>
</gene>
<dbReference type="RefSeq" id="WP_150738755.1">
    <property type="nucleotide sequence ID" value="NZ_CABPSP010000008.1"/>
</dbReference>
<dbReference type="GO" id="GO:0006537">
    <property type="term" value="P:glutamate biosynthetic process"/>
    <property type="evidence" value="ECO:0007669"/>
    <property type="project" value="TreeGrafter"/>
</dbReference>
<name>A0A5E5A3D3_9BURK</name>
<evidence type="ECO:0000256" key="3">
    <source>
        <dbReference type="ARBA" id="ARBA00012918"/>
    </source>
</evidence>
<reference evidence="6 7" key="1">
    <citation type="submission" date="2019-08" db="EMBL/GenBank/DDBJ databases">
        <authorList>
            <person name="Peeters C."/>
        </authorList>
    </citation>
    <scope>NUCLEOTIDE SEQUENCE [LARGE SCALE GENOMIC DNA]</scope>
    <source>
        <strain evidence="6 7">LMG 31117</strain>
    </source>
</reference>
<dbReference type="EMBL" id="CABPSP010000008">
    <property type="protein sequence ID" value="VVE68139.1"/>
    <property type="molecule type" value="Genomic_DNA"/>
</dbReference>
<protein>
    <recommendedName>
        <fullName evidence="3">glutaminase</fullName>
        <ecNumber evidence="3">3.5.1.2</ecNumber>
    </recommendedName>
</protein>
<comment type="catalytic activity">
    <reaction evidence="5">
        <text>L-glutamine + H2O = L-glutamate + NH4(+)</text>
        <dbReference type="Rhea" id="RHEA:15889"/>
        <dbReference type="ChEBI" id="CHEBI:15377"/>
        <dbReference type="ChEBI" id="CHEBI:28938"/>
        <dbReference type="ChEBI" id="CHEBI:29985"/>
        <dbReference type="ChEBI" id="CHEBI:58359"/>
        <dbReference type="EC" id="3.5.1.2"/>
    </reaction>
</comment>
<comment type="similarity">
    <text evidence="1">Belongs to the glutaminase family.</text>
</comment>
<keyword evidence="7" id="KW-1185">Reference proteome</keyword>
<evidence type="ECO:0000256" key="1">
    <source>
        <dbReference type="ARBA" id="ARBA00011076"/>
    </source>
</evidence>
<evidence type="ECO:0000256" key="2">
    <source>
        <dbReference type="ARBA" id="ARBA00011881"/>
    </source>
</evidence>
<dbReference type="Gene3D" id="3.40.710.10">
    <property type="entry name" value="DD-peptidase/beta-lactamase superfamily"/>
    <property type="match status" value="1"/>
</dbReference>
<dbReference type="SUPFAM" id="SSF56601">
    <property type="entry name" value="beta-lactamase/transpeptidase-like"/>
    <property type="match status" value="2"/>
</dbReference>
<evidence type="ECO:0000256" key="5">
    <source>
        <dbReference type="ARBA" id="ARBA00049534"/>
    </source>
</evidence>
<evidence type="ECO:0000256" key="4">
    <source>
        <dbReference type="ARBA" id="ARBA00022801"/>
    </source>
</evidence>
<accession>A0A5E5A3D3</accession>
<dbReference type="InterPro" id="IPR015868">
    <property type="entry name" value="Glutaminase"/>
</dbReference>
<dbReference type="GO" id="GO:0006543">
    <property type="term" value="P:L-glutamine catabolic process"/>
    <property type="evidence" value="ECO:0007669"/>
    <property type="project" value="TreeGrafter"/>
</dbReference>
<dbReference type="EC" id="3.5.1.2" evidence="3"/>
<dbReference type="GO" id="GO:0004359">
    <property type="term" value="F:glutaminase activity"/>
    <property type="evidence" value="ECO:0007669"/>
    <property type="project" value="UniProtKB-EC"/>
</dbReference>
<dbReference type="Pfam" id="PF04960">
    <property type="entry name" value="Glutaminase"/>
    <property type="match status" value="2"/>
</dbReference>
<comment type="subunit">
    <text evidence="2">Homotetramer.</text>
</comment>
<keyword evidence="4 6" id="KW-0378">Hydrolase</keyword>
<dbReference type="OrthoDB" id="9788822at2"/>
<evidence type="ECO:0000313" key="7">
    <source>
        <dbReference type="Proteomes" id="UP000383122"/>
    </source>
</evidence>
<dbReference type="InterPro" id="IPR012338">
    <property type="entry name" value="Beta-lactam/transpept-like"/>
</dbReference>
<evidence type="ECO:0000313" key="6">
    <source>
        <dbReference type="EMBL" id="VVE68139.1"/>
    </source>
</evidence>